<evidence type="ECO:0000259" key="11">
    <source>
        <dbReference type="Pfam" id="PF11975"/>
    </source>
</evidence>
<dbReference type="InterPro" id="IPR001088">
    <property type="entry name" value="Glyco_hydro_4"/>
</dbReference>
<keyword evidence="6 10" id="KW-0326">Glycosidase</keyword>
<reference evidence="12 13" key="1">
    <citation type="submission" date="2018-10" db="EMBL/GenBank/DDBJ databases">
        <title>Genome Sequence of Cohnella sp.</title>
        <authorList>
            <person name="Srinivasan S."/>
            <person name="Kim M.K."/>
        </authorList>
    </citation>
    <scope>NUCLEOTIDE SEQUENCE [LARGE SCALE GENOMIC DNA]</scope>
    <source>
        <strain evidence="12 13">18JY8-7</strain>
    </source>
</reference>
<comment type="cofactor">
    <cofactor evidence="10">
        <name>NAD(+)</name>
        <dbReference type="ChEBI" id="CHEBI:57540"/>
    </cofactor>
    <text evidence="10">Binds 1 NAD(+) per subunit.</text>
</comment>
<dbReference type="RefSeq" id="WP_123040259.1">
    <property type="nucleotide sequence ID" value="NZ_CP033433.1"/>
</dbReference>
<keyword evidence="4 10" id="KW-0520">NAD</keyword>
<organism evidence="12 13">
    <name type="scientific">Cohnella candidum</name>
    <dbReference type="NCBI Taxonomy" id="2674991"/>
    <lineage>
        <taxon>Bacteria</taxon>
        <taxon>Bacillati</taxon>
        <taxon>Bacillota</taxon>
        <taxon>Bacilli</taxon>
        <taxon>Bacillales</taxon>
        <taxon>Paenibacillaceae</taxon>
        <taxon>Cohnella</taxon>
    </lineage>
</organism>
<proteinExistence type="inferred from homology"/>
<evidence type="ECO:0000313" key="12">
    <source>
        <dbReference type="EMBL" id="AYQ72199.1"/>
    </source>
</evidence>
<dbReference type="EMBL" id="CP033433">
    <property type="protein sequence ID" value="AYQ72199.1"/>
    <property type="molecule type" value="Genomic_DNA"/>
</dbReference>
<dbReference type="KEGG" id="coh:EAV92_06215"/>
<gene>
    <name evidence="12" type="ORF">EAV92_06215</name>
</gene>
<keyword evidence="13" id="KW-1185">Reference proteome</keyword>
<keyword evidence="8" id="KW-0533">Nickel</keyword>
<accession>A0A3G3JXG1</accession>
<dbReference type="Pfam" id="PF11975">
    <property type="entry name" value="Glyco_hydro_4C"/>
    <property type="match status" value="1"/>
</dbReference>
<evidence type="ECO:0000256" key="6">
    <source>
        <dbReference type="ARBA" id="ARBA00023295"/>
    </source>
</evidence>
<dbReference type="GO" id="GO:0016616">
    <property type="term" value="F:oxidoreductase activity, acting on the CH-OH group of donors, NAD or NADP as acceptor"/>
    <property type="evidence" value="ECO:0007669"/>
    <property type="project" value="InterPro"/>
</dbReference>
<keyword evidence="8" id="KW-0170">Cobalt</keyword>
<evidence type="ECO:0000256" key="5">
    <source>
        <dbReference type="ARBA" id="ARBA00023211"/>
    </source>
</evidence>
<dbReference type="Pfam" id="PF02056">
    <property type="entry name" value="Glyco_hydro_4"/>
    <property type="match status" value="1"/>
</dbReference>
<evidence type="ECO:0000256" key="3">
    <source>
        <dbReference type="ARBA" id="ARBA00022801"/>
    </source>
</evidence>
<evidence type="ECO:0000256" key="1">
    <source>
        <dbReference type="ARBA" id="ARBA00010141"/>
    </source>
</evidence>
<dbReference type="Gene3D" id="3.90.110.10">
    <property type="entry name" value="Lactate dehydrogenase/glycoside hydrolase, family 4, C-terminal"/>
    <property type="match status" value="1"/>
</dbReference>
<evidence type="ECO:0000256" key="2">
    <source>
        <dbReference type="ARBA" id="ARBA00022723"/>
    </source>
</evidence>
<keyword evidence="3 10" id="KW-0378">Hydrolase</keyword>
<evidence type="ECO:0000313" key="13">
    <source>
        <dbReference type="Proteomes" id="UP000269097"/>
    </source>
</evidence>
<dbReference type="PANTHER" id="PTHR32092:SF5">
    <property type="entry name" value="6-PHOSPHO-BETA-GLUCOSIDASE"/>
    <property type="match status" value="1"/>
</dbReference>
<dbReference type="InterPro" id="IPR036291">
    <property type="entry name" value="NAD(P)-bd_dom_sf"/>
</dbReference>
<dbReference type="SUPFAM" id="SSF51735">
    <property type="entry name" value="NAD(P)-binding Rossmann-fold domains"/>
    <property type="match status" value="1"/>
</dbReference>
<dbReference type="Proteomes" id="UP000269097">
    <property type="component" value="Chromosome"/>
</dbReference>
<dbReference type="InterPro" id="IPR015955">
    <property type="entry name" value="Lactate_DH/Glyco_Ohase_4_C"/>
</dbReference>
<comment type="similarity">
    <text evidence="1 10">Belongs to the glycosyl hydrolase 4 family.</text>
</comment>
<dbReference type="AlphaFoldDB" id="A0A3G3JXG1"/>
<evidence type="ECO:0000256" key="8">
    <source>
        <dbReference type="PIRSR" id="PIRSR601088-3"/>
    </source>
</evidence>
<feature type="binding site" evidence="7">
    <location>
        <position position="93"/>
    </location>
    <ligand>
        <name>substrate</name>
    </ligand>
</feature>
<dbReference type="PRINTS" id="PR00732">
    <property type="entry name" value="GLHYDRLASE4"/>
</dbReference>
<evidence type="ECO:0000256" key="7">
    <source>
        <dbReference type="PIRSR" id="PIRSR601088-2"/>
    </source>
</evidence>
<dbReference type="Gene3D" id="3.40.50.720">
    <property type="entry name" value="NAD(P)-binding Rossmann-like Domain"/>
    <property type="match status" value="1"/>
</dbReference>
<evidence type="ECO:0000256" key="4">
    <source>
        <dbReference type="ARBA" id="ARBA00023027"/>
    </source>
</evidence>
<feature type="domain" description="Glycosyl hydrolase family 4 C-terminal" evidence="11">
    <location>
        <begin position="193"/>
        <end position="395"/>
    </location>
</feature>
<keyword evidence="2 8" id="KW-0479">Metal-binding</keyword>
<dbReference type="PANTHER" id="PTHR32092">
    <property type="entry name" value="6-PHOSPHO-BETA-GLUCOSIDASE-RELATED"/>
    <property type="match status" value="1"/>
</dbReference>
<sequence>MSGLKVAIIGAGSSYSPELIEGFAKLKDRLPISEIVLMDVDRTRLDIMLGFCTRFARHLDFPVRIRATTDRRDAIEGAAFINVQIRVGGNAARIYDEKIPNKYGLIGQETTGAGGFTKALRTIPVMLEIARDVERYSPDAWIINYTNPAGLVTEAVTKYSKANMAGLCSGGLFPRNWTAKALGVDPESVRYDFYGLNHLNFAYNITVDGRPLTDEEFDLAADKTFSLDKDMVKHLRLLPSPYMQYFYHKGTRVKEQLEAPLTRGEQVQLLEKEVFAAYADPNQSEKPAALAKRGGGGYSEVALGIMDALHNDSDMWGVVNVPNRGAVPLMPHDAVVEIACKVNKQGIHPIPLRDLPSFGWGIISAIKNYEQLTVEAAVHGDREKALQALMANPLVGEYEIAVPLLNDLLEANKAYLPQFFGNR</sequence>
<dbReference type="GO" id="GO:0005975">
    <property type="term" value="P:carbohydrate metabolic process"/>
    <property type="evidence" value="ECO:0007669"/>
    <property type="project" value="InterPro"/>
</dbReference>
<protein>
    <submittedName>
        <fullName evidence="12">6-phospho-beta-glucosidase</fullName>
    </submittedName>
</protein>
<keyword evidence="8" id="KW-0408">Iron</keyword>
<feature type="binding site" evidence="8">
    <location>
        <position position="198"/>
    </location>
    <ligand>
        <name>Mn(2+)</name>
        <dbReference type="ChEBI" id="CHEBI:29035"/>
    </ligand>
</feature>
<evidence type="ECO:0000256" key="10">
    <source>
        <dbReference type="RuleBase" id="RU361152"/>
    </source>
</evidence>
<keyword evidence="5 8" id="KW-0464">Manganese</keyword>
<evidence type="ECO:0000256" key="9">
    <source>
        <dbReference type="PIRSR" id="PIRSR601088-4"/>
    </source>
</evidence>
<feature type="binding site" evidence="8">
    <location>
        <position position="168"/>
    </location>
    <ligand>
        <name>Mn(2+)</name>
        <dbReference type="ChEBI" id="CHEBI:29035"/>
    </ligand>
</feature>
<dbReference type="CDD" id="cd05296">
    <property type="entry name" value="GH4_P_beta_glucosidase"/>
    <property type="match status" value="1"/>
</dbReference>
<feature type="site" description="Increases basicity of active site Tyr" evidence="9">
    <location>
        <position position="109"/>
    </location>
</feature>
<feature type="binding site" evidence="7">
    <location>
        <position position="147"/>
    </location>
    <ligand>
        <name>substrate</name>
    </ligand>
</feature>
<dbReference type="GO" id="GO:0046872">
    <property type="term" value="F:metal ion binding"/>
    <property type="evidence" value="ECO:0007669"/>
    <property type="project" value="UniProtKB-KW"/>
</dbReference>
<name>A0A3G3JXG1_9BACL</name>
<dbReference type="GO" id="GO:0004553">
    <property type="term" value="F:hydrolase activity, hydrolyzing O-glycosyl compounds"/>
    <property type="evidence" value="ECO:0007669"/>
    <property type="project" value="InterPro"/>
</dbReference>
<dbReference type="SUPFAM" id="SSF56327">
    <property type="entry name" value="LDH C-terminal domain-like"/>
    <property type="match status" value="1"/>
</dbReference>
<dbReference type="InterPro" id="IPR022616">
    <property type="entry name" value="Glyco_hydro_4_C"/>
</dbReference>